<keyword evidence="1" id="KW-0732">Signal</keyword>
<sequence length="81" mass="8397">MRNSGIYLSSKACLLLCILGFSAGVFGKSCPPDDPTLAKFKHAACTTGIGAEASFPGVPNQDGNFGCADSRVRVPICCTKL</sequence>
<name>A0A0L6VGU9_9BASI</name>
<organism evidence="2 3">
    <name type="scientific">Puccinia sorghi</name>
    <dbReference type="NCBI Taxonomy" id="27349"/>
    <lineage>
        <taxon>Eukaryota</taxon>
        <taxon>Fungi</taxon>
        <taxon>Dikarya</taxon>
        <taxon>Basidiomycota</taxon>
        <taxon>Pucciniomycotina</taxon>
        <taxon>Pucciniomycetes</taxon>
        <taxon>Pucciniales</taxon>
        <taxon>Pucciniaceae</taxon>
        <taxon>Puccinia</taxon>
    </lineage>
</organism>
<dbReference type="VEuPathDB" id="FungiDB:VP01_1633g8"/>
<proteinExistence type="predicted"/>
<feature type="signal peptide" evidence="1">
    <location>
        <begin position="1"/>
        <end position="27"/>
    </location>
</feature>
<dbReference type="AlphaFoldDB" id="A0A0L6VGU9"/>
<reference evidence="2 3" key="1">
    <citation type="submission" date="2015-08" db="EMBL/GenBank/DDBJ databases">
        <title>Next Generation Sequencing and Analysis of the Genome of Puccinia sorghi L Schw, the Causal Agent of Maize Common Rust.</title>
        <authorList>
            <person name="Rochi L."/>
            <person name="Burguener G."/>
            <person name="Darino M."/>
            <person name="Turjanski A."/>
            <person name="Kreff E."/>
            <person name="Dieguez M.J."/>
            <person name="Sacco F."/>
        </authorList>
    </citation>
    <scope>NUCLEOTIDE SEQUENCE [LARGE SCALE GENOMIC DNA]</scope>
    <source>
        <strain evidence="2 3">RO10H11247</strain>
    </source>
</reference>
<protein>
    <submittedName>
        <fullName evidence="2">Uncharacterized protein</fullName>
    </submittedName>
</protein>
<comment type="caution">
    <text evidence="2">The sequence shown here is derived from an EMBL/GenBank/DDBJ whole genome shotgun (WGS) entry which is preliminary data.</text>
</comment>
<feature type="chain" id="PRO_5005568051" evidence="1">
    <location>
        <begin position="28"/>
        <end position="81"/>
    </location>
</feature>
<evidence type="ECO:0000256" key="1">
    <source>
        <dbReference type="SAM" id="SignalP"/>
    </source>
</evidence>
<keyword evidence="3" id="KW-1185">Reference proteome</keyword>
<gene>
    <name evidence="2" type="ORF">VP01_1633g8</name>
</gene>
<evidence type="ECO:0000313" key="2">
    <source>
        <dbReference type="EMBL" id="KNZ59978.1"/>
    </source>
</evidence>
<dbReference type="OrthoDB" id="10457585at2759"/>
<accession>A0A0L6VGU9</accession>
<dbReference type="Proteomes" id="UP000037035">
    <property type="component" value="Unassembled WGS sequence"/>
</dbReference>
<dbReference type="EMBL" id="LAVV01006430">
    <property type="protein sequence ID" value="KNZ59978.1"/>
    <property type="molecule type" value="Genomic_DNA"/>
</dbReference>
<evidence type="ECO:0000313" key="3">
    <source>
        <dbReference type="Proteomes" id="UP000037035"/>
    </source>
</evidence>